<dbReference type="EMBL" id="NJNR01000028">
    <property type="protein sequence ID" value="RDX08329.1"/>
    <property type="molecule type" value="Genomic_DNA"/>
</dbReference>
<evidence type="ECO:0000313" key="12">
    <source>
        <dbReference type="EMBL" id="RDX08329.1"/>
    </source>
</evidence>
<dbReference type="GO" id="GO:0004721">
    <property type="term" value="F:phosphoprotein phosphatase activity"/>
    <property type="evidence" value="ECO:0007669"/>
    <property type="project" value="TreeGrafter"/>
</dbReference>
<feature type="domain" description="Histidine kinase" evidence="9">
    <location>
        <begin position="238"/>
        <end position="456"/>
    </location>
</feature>
<evidence type="ECO:0000256" key="4">
    <source>
        <dbReference type="ARBA" id="ARBA00022679"/>
    </source>
</evidence>
<evidence type="ECO:0000313" key="11">
    <source>
        <dbReference type="EMBL" id="MZU07995.1"/>
    </source>
</evidence>
<keyword evidence="8" id="KW-1133">Transmembrane helix</keyword>
<evidence type="ECO:0000256" key="1">
    <source>
        <dbReference type="ARBA" id="ARBA00000085"/>
    </source>
</evidence>
<keyword evidence="8" id="KW-0472">Membrane</keyword>
<dbReference type="CDD" id="cd00075">
    <property type="entry name" value="HATPase"/>
    <property type="match status" value="1"/>
</dbReference>
<feature type="transmembrane region" description="Helical" evidence="8">
    <location>
        <begin position="65"/>
        <end position="90"/>
    </location>
</feature>
<dbReference type="GO" id="GO:0016036">
    <property type="term" value="P:cellular response to phosphate starvation"/>
    <property type="evidence" value="ECO:0007669"/>
    <property type="project" value="TreeGrafter"/>
</dbReference>
<dbReference type="SMART" id="SM00387">
    <property type="entry name" value="HATPase_c"/>
    <property type="match status" value="1"/>
</dbReference>
<dbReference type="InterPro" id="IPR004358">
    <property type="entry name" value="Sig_transdc_His_kin-like_C"/>
</dbReference>
<gene>
    <name evidence="12" type="ORF">CE169_06105</name>
    <name evidence="10" type="ORF">GT999_05095</name>
    <name evidence="11" type="ORF">GUA24_02915</name>
</gene>
<dbReference type="PROSITE" id="PS50109">
    <property type="entry name" value="HIS_KIN"/>
    <property type="match status" value="1"/>
</dbReference>
<protein>
    <recommendedName>
        <fullName evidence="7">Sensor-like histidine kinase SenX3</fullName>
        <ecNumber evidence="2">2.7.13.3</ecNumber>
    </recommendedName>
</protein>
<dbReference type="SUPFAM" id="SSF55874">
    <property type="entry name" value="ATPase domain of HSP90 chaperone/DNA topoisomerase II/histidine kinase"/>
    <property type="match status" value="1"/>
</dbReference>
<proteinExistence type="predicted"/>
<dbReference type="Pfam" id="PF02518">
    <property type="entry name" value="HATPase_c"/>
    <property type="match status" value="1"/>
</dbReference>
<dbReference type="InterPro" id="IPR003594">
    <property type="entry name" value="HATPase_dom"/>
</dbReference>
<dbReference type="Gene3D" id="1.10.287.130">
    <property type="match status" value="1"/>
</dbReference>
<organism evidence="12 13">
    <name type="scientific">Bifidobacterium longum</name>
    <dbReference type="NCBI Taxonomy" id="216816"/>
    <lineage>
        <taxon>Bacteria</taxon>
        <taxon>Bacillati</taxon>
        <taxon>Actinomycetota</taxon>
        <taxon>Actinomycetes</taxon>
        <taxon>Bifidobacteriales</taxon>
        <taxon>Bifidobacteriaceae</taxon>
        <taxon>Bifidobacterium</taxon>
    </lineage>
</organism>
<dbReference type="Gene3D" id="3.30.450.20">
    <property type="entry name" value="PAS domain"/>
    <property type="match status" value="1"/>
</dbReference>
<dbReference type="EMBL" id="WXDR01000003">
    <property type="protein sequence ID" value="MZU07995.1"/>
    <property type="molecule type" value="Genomic_DNA"/>
</dbReference>
<keyword evidence="4" id="KW-0808">Transferase</keyword>
<evidence type="ECO:0000259" key="9">
    <source>
        <dbReference type="PROSITE" id="PS50109"/>
    </source>
</evidence>
<dbReference type="GO" id="GO:0005886">
    <property type="term" value="C:plasma membrane"/>
    <property type="evidence" value="ECO:0007669"/>
    <property type="project" value="TreeGrafter"/>
</dbReference>
<dbReference type="EC" id="2.7.13.3" evidence="2"/>
<keyword evidence="6" id="KW-0902">Two-component regulatory system</keyword>
<evidence type="ECO:0000256" key="7">
    <source>
        <dbReference type="ARBA" id="ARBA00039401"/>
    </source>
</evidence>
<dbReference type="PRINTS" id="PR00344">
    <property type="entry name" value="BCTRLSENSOR"/>
</dbReference>
<evidence type="ECO:0000256" key="8">
    <source>
        <dbReference type="SAM" id="Phobius"/>
    </source>
</evidence>
<evidence type="ECO:0000256" key="2">
    <source>
        <dbReference type="ARBA" id="ARBA00012438"/>
    </source>
</evidence>
<name>A0A3D8TZ06_BIFLN</name>
<evidence type="ECO:0000313" key="13">
    <source>
        <dbReference type="Proteomes" id="UP000257074"/>
    </source>
</evidence>
<keyword evidence="3" id="KW-0597">Phosphoprotein</keyword>
<reference evidence="12 13" key="1">
    <citation type="journal article" date="2017" name="Anaerobe">
        <title>Quantification, isolation and characterization of Bifidobacterium from the vaginal microbiomes of reproductive aged women.</title>
        <authorList>
            <person name="Freitas A.C."/>
            <person name="Hill J.E."/>
        </authorList>
    </citation>
    <scope>NUCLEOTIDE SEQUENCE [LARGE SCALE GENOMIC DNA]</scope>
    <source>
        <strain evidence="12 13">N6D05</strain>
    </source>
</reference>
<evidence type="ECO:0000256" key="3">
    <source>
        <dbReference type="ARBA" id="ARBA00022553"/>
    </source>
</evidence>
<dbReference type="FunFam" id="3.30.565.10:FF:000006">
    <property type="entry name" value="Sensor histidine kinase WalK"/>
    <property type="match status" value="1"/>
</dbReference>
<evidence type="ECO:0000256" key="5">
    <source>
        <dbReference type="ARBA" id="ARBA00022777"/>
    </source>
</evidence>
<dbReference type="Gene3D" id="3.30.565.10">
    <property type="entry name" value="Histidine kinase-like ATPase, C-terminal domain"/>
    <property type="match status" value="1"/>
</dbReference>
<evidence type="ECO:0000313" key="14">
    <source>
        <dbReference type="Proteomes" id="UP000466472"/>
    </source>
</evidence>
<reference evidence="10 14" key="2">
    <citation type="journal article" date="2019" name="Nat. Med.">
        <title>A library of human gut bacterial isolates paired with longitudinal multiomics data enables mechanistic microbiome research.</title>
        <authorList>
            <person name="Poyet M."/>
            <person name="Groussin M."/>
            <person name="Gibbons S.M."/>
            <person name="Avila-Pacheco J."/>
            <person name="Jiang X."/>
            <person name="Kearney S.M."/>
            <person name="Perrotta A.R."/>
            <person name="Berdy B."/>
            <person name="Zhao S."/>
            <person name="Lieberman T.D."/>
            <person name="Swanson P.K."/>
            <person name="Smith M."/>
            <person name="Roesemann S."/>
            <person name="Alexander J.E."/>
            <person name="Rich S.A."/>
            <person name="Livny J."/>
            <person name="Vlamakis H."/>
            <person name="Clish C."/>
            <person name="Bullock K."/>
            <person name="Deik A."/>
            <person name="Scott J."/>
            <person name="Pierce K.A."/>
            <person name="Xavier R.J."/>
            <person name="Alm E.J."/>
        </authorList>
    </citation>
    <scope>NUCLEOTIDE SEQUENCE</scope>
    <source>
        <strain evidence="10 14">BIOML-A395</strain>
        <strain evidence="11">BIOML-A409</strain>
    </source>
</reference>
<keyword evidence="8" id="KW-0812">Transmembrane</keyword>
<dbReference type="Proteomes" id="UP000257074">
    <property type="component" value="Unassembled WGS sequence"/>
</dbReference>
<dbReference type="InterPro" id="IPR050351">
    <property type="entry name" value="BphY/WalK/GraS-like"/>
</dbReference>
<dbReference type="Proteomes" id="UP000466472">
    <property type="component" value="Unassembled WGS sequence"/>
</dbReference>
<dbReference type="PANTHER" id="PTHR45453">
    <property type="entry name" value="PHOSPHATE REGULON SENSOR PROTEIN PHOR"/>
    <property type="match status" value="1"/>
</dbReference>
<accession>A0A3D8TZ06</accession>
<evidence type="ECO:0000256" key="6">
    <source>
        <dbReference type="ARBA" id="ARBA00023012"/>
    </source>
</evidence>
<dbReference type="PANTHER" id="PTHR45453:SF1">
    <property type="entry name" value="PHOSPHATE REGULON SENSOR PROTEIN PHOR"/>
    <property type="match status" value="1"/>
</dbReference>
<dbReference type="Proteomes" id="UP000638311">
    <property type="component" value="Unassembled WGS sequence"/>
</dbReference>
<comment type="caution">
    <text evidence="12">The sequence shown here is derived from an EMBL/GenBank/DDBJ whole genome shotgun (WGS) entry which is preliminary data.</text>
</comment>
<comment type="catalytic activity">
    <reaction evidence="1">
        <text>ATP + protein L-histidine = ADP + protein N-phospho-L-histidine.</text>
        <dbReference type="EC" id="2.7.13.3"/>
    </reaction>
</comment>
<dbReference type="AlphaFoldDB" id="A0A3D8TZ06"/>
<evidence type="ECO:0000313" key="10">
    <source>
        <dbReference type="EMBL" id="MZR88692.1"/>
    </source>
</evidence>
<dbReference type="GO" id="GO:0000155">
    <property type="term" value="F:phosphorelay sensor kinase activity"/>
    <property type="evidence" value="ECO:0007669"/>
    <property type="project" value="TreeGrafter"/>
</dbReference>
<sequence length="456" mass="49216">MLAYCNLYQCIIPVLVPHFNVGNGNLKLFYCSLGCSPEIHVTGVPANRNPGVWCERMGGMTQMPLVAAIALIVTAVLFVVGIITLIVGFATHRVSMESPLADDDDNDDLSDDTATLLSMLPGASVVVDEHDEVVRCNPAAYRLGVVSDDAIAQQHVLDAIHEARKSGGKRQFDLTTDTPERYVADQNKGDHVATQSVHRPNWLKVTVGRINEQFVIVLITDVSDVIRFAQVRDSFITNVSEQLLGPTEALAKLADSLESGNLDEQQVAADARQVRSSCSKLNHMVSDLLLLIRAQEPITPSSANRLNVMEQLRATAARLEPQAAEAGVQLNIKGDDDLVINGEADQIDSAVTKLIENAIGYSKENGVVSVSASKDKDGDRAVIRVIDQGTGIAKKDQARIFERFYRGVEQSNRTADGVGLGLAIVKHVALTHHGDVTVWSAPGQGSTFSLTLPLAQ</sequence>
<dbReference type="EMBL" id="WXEF01000008">
    <property type="protein sequence ID" value="MZR88692.1"/>
    <property type="molecule type" value="Genomic_DNA"/>
</dbReference>
<keyword evidence="5 12" id="KW-0418">Kinase</keyword>
<dbReference type="InterPro" id="IPR036890">
    <property type="entry name" value="HATPase_C_sf"/>
</dbReference>
<dbReference type="InterPro" id="IPR005467">
    <property type="entry name" value="His_kinase_dom"/>
</dbReference>